<dbReference type="EMBL" id="CP005960">
    <property type="protein sequence ID" value="AHZ73206.1"/>
    <property type="molecule type" value="Genomic_DNA"/>
</dbReference>
<feature type="compositionally biased region" description="Low complexity" evidence="1">
    <location>
        <begin position="21"/>
        <end position="37"/>
    </location>
</feature>
<dbReference type="Proteomes" id="UP000026913">
    <property type="component" value="Chromosome"/>
</dbReference>
<name>A0A024EKS3_9PSED</name>
<proteinExistence type="predicted"/>
<evidence type="ECO:0000313" key="3">
    <source>
        <dbReference type="Proteomes" id="UP000026913"/>
    </source>
</evidence>
<protein>
    <submittedName>
        <fullName evidence="2">Uncharacterized protein</fullName>
    </submittedName>
</protein>
<evidence type="ECO:0000256" key="1">
    <source>
        <dbReference type="SAM" id="MobiDB-lite"/>
    </source>
</evidence>
<dbReference type="AlphaFoldDB" id="A0A024EKS3"/>
<gene>
    <name evidence="2" type="ORF">OU5_6127</name>
</gene>
<evidence type="ECO:0000313" key="2">
    <source>
        <dbReference type="EMBL" id="AHZ73206.1"/>
    </source>
</evidence>
<organism evidence="2 3">
    <name type="scientific">Pseudomonas mandelii JR-1</name>
    <dbReference type="NCBI Taxonomy" id="1147786"/>
    <lineage>
        <taxon>Bacteria</taxon>
        <taxon>Pseudomonadati</taxon>
        <taxon>Pseudomonadota</taxon>
        <taxon>Gammaproteobacteria</taxon>
        <taxon>Pseudomonadales</taxon>
        <taxon>Pseudomonadaceae</taxon>
        <taxon>Pseudomonas</taxon>
    </lineage>
</organism>
<dbReference type="KEGG" id="pman:OU5_6127"/>
<sequence>MVAKFGVVKPFLQEPGLPAKASLSAPSPASLAPTNSLFTPYRKI</sequence>
<dbReference type="HOGENOM" id="CLU_3220870_0_0_6"/>
<reference evidence="2 3" key="1">
    <citation type="journal article" date="2012" name="J. Bacteriol.">
        <title>Genome sequence of cold-adapted Pseudomonas mandelii strain JR-1.</title>
        <authorList>
            <person name="Jang S.H."/>
            <person name="Kim J."/>
            <person name="Kim J."/>
            <person name="Hong S."/>
            <person name="Lee C."/>
        </authorList>
    </citation>
    <scope>NUCLEOTIDE SEQUENCE [LARGE SCALE GENOMIC DNA]</scope>
    <source>
        <strain evidence="2 3">JR-1</strain>
    </source>
</reference>
<accession>A0A024EKS3</accession>
<feature type="region of interest" description="Disordered" evidence="1">
    <location>
        <begin position="21"/>
        <end position="44"/>
    </location>
</feature>